<dbReference type="AlphaFoldDB" id="A0A848KLP9"/>
<organism evidence="5 6">
    <name type="scientific">Antrihabitans stalactiti</name>
    <dbReference type="NCBI Taxonomy" id="2584121"/>
    <lineage>
        <taxon>Bacteria</taxon>
        <taxon>Bacillati</taxon>
        <taxon>Actinomycetota</taxon>
        <taxon>Actinomycetes</taxon>
        <taxon>Mycobacteriales</taxon>
        <taxon>Nocardiaceae</taxon>
        <taxon>Antrihabitans</taxon>
    </lineage>
</organism>
<dbReference type="EMBL" id="VCQU01000013">
    <property type="protein sequence ID" value="NMN98838.1"/>
    <property type="molecule type" value="Genomic_DNA"/>
</dbReference>
<dbReference type="InterPro" id="IPR025734">
    <property type="entry name" value="EspG"/>
</dbReference>
<evidence type="ECO:0000256" key="2">
    <source>
        <dbReference type="ARBA" id="ARBA00006411"/>
    </source>
</evidence>
<keyword evidence="6" id="KW-1185">Reference proteome</keyword>
<evidence type="ECO:0000313" key="5">
    <source>
        <dbReference type="EMBL" id="NMN98838.1"/>
    </source>
</evidence>
<gene>
    <name evidence="5" type="ORF">FGL95_27765</name>
</gene>
<evidence type="ECO:0000256" key="4">
    <source>
        <dbReference type="ARBA" id="ARBA00023186"/>
    </source>
</evidence>
<evidence type="ECO:0008006" key="7">
    <source>
        <dbReference type="Google" id="ProtNLM"/>
    </source>
</evidence>
<proteinExistence type="inferred from homology"/>
<keyword evidence="3" id="KW-0963">Cytoplasm</keyword>
<dbReference type="Proteomes" id="UP000535543">
    <property type="component" value="Unassembled WGS sequence"/>
</dbReference>
<comment type="subcellular location">
    <subcellularLocation>
        <location evidence="1">Cytoplasm</location>
    </subcellularLocation>
</comment>
<reference evidence="5 6" key="2">
    <citation type="submission" date="2020-06" db="EMBL/GenBank/DDBJ databases">
        <title>Antribacter stalactiti gen. nov., sp. nov., a new member of the family Nacardiaceae isolated from a cave.</title>
        <authorList>
            <person name="Kim I.S."/>
        </authorList>
    </citation>
    <scope>NUCLEOTIDE SEQUENCE [LARGE SCALE GENOMIC DNA]</scope>
    <source>
        <strain evidence="5 6">YC2-7</strain>
    </source>
</reference>
<keyword evidence="4" id="KW-0143">Chaperone</keyword>
<evidence type="ECO:0000256" key="1">
    <source>
        <dbReference type="ARBA" id="ARBA00004496"/>
    </source>
</evidence>
<sequence length="265" mass="29441">MLERLARGSDTVRAPPIRSVRIAGQGGTGLRTWTLPAEDFAALWFGPANDRMPFPFRFLSRFALADEYEAHRTKTRDTFSADRFEDLHHALHIIAEPRARIEVYGRRGEREELRILGCIDGRPGVVASQRRGGDITLQLVSAEKVAGLVVDRLPEAGPGSKRVQRFATSALADDAPFVMRTDGVSEKARYAKIVNAPRASEGTLSVYAGPRHGDQRVTGTVRWYDLVGDGRYLETRTRDTIEVKPAALNDILARIHKALKASEMH</sequence>
<reference evidence="5 6" key="1">
    <citation type="submission" date="2019-05" db="EMBL/GenBank/DDBJ databases">
        <authorList>
            <person name="Lee S.D."/>
        </authorList>
    </citation>
    <scope>NUCLEOTIDE SEQUENCE [LARGE SCALE GENOMIC DNA]</scope>
    <source>
        <strain evidence="5 6">YC2-7</strain>
    </source>
</reference>
<dbReference type="Pfam" id="PF14011">
    <property type="entry name" value="ESX-1_EspG"/>
    <property type="match status" value="1"/>
</dbReference>
<evidence type="ECO:0000256" key="3">
    <source>
        <dbReference type="ARBA" id="ARBA00022490"/>
    </source>
</evidence>
<comment type="caution">
    <text evidence="5">The sequence shown here is derived from an EMBL/GenBank/DDBJ whole genome shotgun (WGS) entry which is preliminary data.</text>
</comment>
<evidence type="ECO:0000313" key="6">
    <source>
        <dbReference type="Proteomes" id="UP000535543"/>
    </source>
</evidence>
<accession>A0A848KLP9</accession>
<protein>
    <recommendedName>
        <fullName evidence="7">ESX secretion-associated protein EspG</fullName>
    </recommendedName>
</protein>
<comment type="similarity">
    <text evidence="2">Belongs to the EspG family.</text>
</comment>
<name>A0A848KLP9_9NOCA</name>